<evidence type="ECO:0000313" key="4">
    <source>
        <dbReference type="Proteomes" id="UP000807309"/>
    </source>
</evidence>
<evidence type="ECO:0000256" key="1">
    <source>
        <dbReference type="SAM" id="MobiDB-lite"/>
    </source>
</evidence>
<evidence type="ECO:0000313" key="3">
    <source>
        <dbReference type="EMBL" id="MBF6225752.1"/>
    </source>
</evidence>
<name>A0ABS0C8B0_9NOCA</name>
<keyword evidence="4" id="KW-1185">Reference proteome</keyword>
<protein>
    <recommendedName>
        <fullName evidence="2">Anti-sigma-D factor RsdA sigma factor binding region domain-containing protein</fullName>
    </recommendedName>
</protein>
<feature type="region of interest" description="Disordered" evidence="1">
    <location>
        <begin position="229"/>
        <end position="380"/>
    </location>
</feature>
<feature type="compositionally biased region" description="Pro residues" evidence="1">
    <location>
        <begin position="295"/>
        <end position="307"/>
    </location>
</feature>
<feature type="compositionally biased region" description="Basic and acidic residues" evidence="1">
    <location>
        <begin position="1"/>
        <end position="14"/>
    </location>
</feature>
<feature type="compositionally biased region" description="Polar residues" evidence="1">
    <location>
        <begin position="243"/>
        <end position="267"/>
    </location>
</feature>
<dbReference type="RefSeq" id="WP_195032961.1">
    <property type="nucleotide sequence ID" value="NZ_JADLRE010000007.1"/>
</dbReference>
<sequence length="380" mass="39382">MARDGERGRGDWKARLGSRNSGPYAEASGDTGPVDIAAVRRDDALIDAIASDGPVHTDSAEEYQLATLLADWRAELIAPPMSAEPDLDAIVAAVNQEIGARQVRIGAHSGGRLRLLRPIMGTAAALALVIGGMTAFSYNAEPGDPLWRVKEVVFSEQAQTTVVQRADTDLSEASTLVTQNPAQAKVRLERAKENAAQVSDPDKRAELMTEWERLLAELSKVDKELADQLGSTVPKTTDPRATPGTSATTKPNSTTSGGSTILQQPGEQTDKPSPSADATAPNGGGTTNGGGTPTTAPPVTTPPPAATTPPATGEPAPPQQPPTTDVKPPTGGPTADTGNPTVAPPPQQPATRPPTQDNNQPPTFSVPIIPNPGSFTPPGR</sequence>
<feature type="domain" description="Anti-sigma-D factor RsdA sigma factor binding region" evidence="2">
    <location>
        <begin position="35"/>
        <end position="80"/>
    </location>
</feature>
<accession>A0ABS0C8B0</accession>
<organism evidence="3 4">
    <name type="scientific">Nocardia abscessus</name>
    <dbReference type="NCBI Taxonomy" id="120957"/>
    <lineage>
        <taxon>Bacteria</taxon>
        <taxon>Bacillati</taxon>
        <taxon>Actinomycetota</taxon>
        <taxon>Actinomycetes</taxon>
        <taxon>Mycobacteriales</taxon>
        <taxon>Nocardiaceae</taxon>
        <taxon>Nocardia</taxon>
    </lineage>
</organism>
<reference evidence="3 4" key="1">
    <citation type="submission" date="2020-10" db="EMBL/GenBank/DDBJ databases">
        <title>Identification of Nocardia species via Next-generation sequencing and recognition of intraspecies genetic diversity.</title>
        <authorList>
            <person name="Li P."/>
            <person name="Li P."/>
            <person name="Lu B."/>
        </authorList>
    </citation>
    <scope>NUCLEOTIDE SEQUENCE [LARGE SCALE GENOMIC DNA]</scope>
    <source>
        <strain evidence="3 4">N-11</strain>
    </source>
</reference>
<proteinExistence type="predicted"/>
<dbReference type="PRINTS" id="PR01217">
    <property type="entry name" value="PRICHEXTENSN"/>
</dbReference>
<dbReference type="Gene3D" id="6.10.250.1300">
    <property type="match status" value="1"/>
</dbReference>
<dbReference type="InterPro" id="IPR031928">
    <property type="entry name" value="RsdA_SigD-bd"/>
</dbReference>
<dbReference type="EMBL" id="JADLRE010000007">
    <property type="protein sequence ID" value="MBF6225752.1"/>
    <property type="molecule type" value="Genomic_DNA"/>
</dbReference>
<dbReference type="Pfam" id="PF16751">
    <property type="entry name" value="RsdA_SigD_bd"/>
    <property type="match status" value="1"/>
</dbReference>
<feature type="compositionally biased region" description="Gly residues" evidence="1">
    <location>
        <begin position="282"/>
        <end position="292"/>
    </location>
</feature>
<gene>
    <name evidence="3" type="ORF">IU470_11640</name>
</gene>
<feature type="compositionally biased region" description="Pro residues" evidence="1">
    <location>
        <begin position="342"/>
        <end position="352"/>
    </location>
</feature>
<comment type="caution">
    <text evidence="3">The sequence shown here is derived from an EMBL/GenBank/DDBJ whole genome shotgun (WGS) entry which is preliminary data.</text>
</comment>
<evidence type="ECO:0000259" key="2">
    <source>
        <dbReference type="Pfam" id="PF16751"/>
    </source>
</evidence>
<feature type="region of interest" description="Disordered" evidence="1">
    <location>
        <begin position="1"/>
        <end position="33"/>
    </location>
</feature>
<dbReference type="Proteomes" id="UP000807309">
    <property type="component" value="Unassembled WGS sequence"/>
</dbReference>